<gene>
    <name evidence="1" type="ORF">FPL22_11320</name>
</gene>
<dbReference type="RefSeq" id="WP_144230466.1">
    <property type="nucleotide sequence ID" value="NZ_CBCRVV010000014.1"/>
</dbReference>
<proteinExistence type="predicted"/>
<name>A0A556QJA5_9BACT</name>
<keyword evidence="2" id="KW-1185">Reference proteome</keyword>
<dbReference type="Proteomes" id="UP000315648">
    <property type="component" value="Unassembled WGS sequence"/>
</dbReference>
<evidence type="ECO:0000313" key="1">
    <source>
        <dbReference type="EMBL" id="TSJ76709.1"/>
    </source>
</evidence>
<accession>A0A556QJA5</accession>
<organism evidence="1 2">
    <name type="scientific">Rariglobus hedericola</name>
    <dbReference type="NCBI Taxonomy" id="2597822"/>
    <lineage>
        <taxon>Bacteria</taxon>
        <taxon>Pseudomonadati</taxon>
        <taxon>Verrucomicrobiota</taxon>
        <taxon>Opitutia</taxon>
        <taxon>Opitutales</taxon>
        <taxon>Opitutaceae</taxon>
        <taxon>Rariglobus</taxon>
    </lineage>
</organism>
<evidence type="ECO:0000313" key="2">
    <source>
        <dbReference type="Proteomes" id="UP000315648"/>
    </source>
</evidence>
<comment type="caution">
    <text evidence="1">The sequence shown here is derived from an EMBL/GenBank/DDBJ whole genome shotgun (WGS) entry which is preliminary data.</text>
</comment>
<protein>
    <submittedName>
        <fullName evidence="1">Uncharacterized protein</fullName>
    </submittedName>
</protein>
<sequence>MPAGFSGAEVRRILFNIKSMEFRISDAAKNEGFRLYCRMQKQTGLNSQYARRNAGLRGTCGAADCHRFIS</sequence>
<dbReference type="AlphaFoldDB" id="A0A556QJA5"/>
<dbReference type="EMBL" id="VMBG01000002">
    <property type="protein sequence ID" value="TSJ76709.1"/>
    <property type="molecule type" value="Genomic_DNA"/>
</dbReference>
<reference evidence="1 2" key="1">
    <citation type="submission" date="2019-07" db="EMBL/GenBank/DDBJ databases">
        <title>Description of 53C-WASEF.</title>
        <authorList>
            <person name="Pitt A."/>
            <person name="Hahn M.W."/>
        </authorList>
    </citation>
    <scope>NUCLEOTIDE SEQUENCE [LARGE SCALE GENOMIC DNA]</scope>
    <source>
        <strain evidence="1 2">53C-WASEF</strain>
    </source>
</reference>